<dbReference type="GO" id="GO:0000398">
    <property type="term" value="P:mRNA splicing, via spliceosome"/>
    <property type="evidence" value="ECO:0007669"/>
    <property type="project" value="InterPro"/>
</dbReference>
<keyword evidence="4" id="KW-0732">Signal</keyword>
<dbReference type="GO" id="GO:0004222">
    <property type="term" value="F:metalloendopeptidase activity"/>
    <property type="evidence" value="ECO:0007669"/>
    <property type="project" value="InterPro"/>
</dbReference>
<feature type="binding site" evidence="11">
    <location>
        <position position="428"/>
    </location>
    <ligand>
        <name>Ca(2+)</name>
        <dbReference type="ChEBI" id="CHEBI:29108"/>
        <label>4</label>
    </ligand>
</feature>
<feature type="repeat" description="WD" evidence="13">
    <location>
        <begin position="694"/>
        <end position="735"/>
    </location>
</feature>
<dbReference type="PANTHER" id="PTHR13246">
    <property type="entry name" value="ENDO BETA N-ACETYLGLUCOSAMINIDASE"/>
    <property type="match status" value="1"/>
</dbReference>
<feature type="binding site" evidence="11">
    <location>
        <position position="134"/>
    </location>
    <ligand>
        <name>Zn(2+)</name>
        <dbReference type="ChEBI" id="CHEBI:29105"/>
        <label>1</label>
    </ligand>
</feature>
<dbReference type="CDD" id="cd00200">
    <property type="entry name" value="WD40"/>
    <property type="match status" value="1"/>
</dbReference>
<evidence type="ECO:0000256" key="3">
    <source>
        <dbReference type="ARBA" id="ARBA00022723"/>
    </source>
</evidence>
<keyword evidence="9" id="KW-0865">Zymogen</keyword>
<dbReference type="SMART" id="SM00320">
    <property type="entry name" value="WD40"/>
    <property type="match status" value="6"/>
</dbReference>
<dbReference type="SUPFAM" id="SSF50182">
    <property type="entry name" value="Sm-like ribonucleoproteins"/>
    <property type="match status" value="1"/>
</dbReference>
<dbReference type="GO" id="GO:0005829">
    <property type="term" value="C:cytosol"/>
    <property type="evidence" value="ECO:0007669"/>
    <property type="project" value="UniProtKB-SubCell"/>
</dbReference>
<dbReference type="InterPro" id="IPR010920">
    <property type="entry name" value="LSM_dom_sf"/>
</dbReference>
<evidence type="ECO:0000256" key="7">
    <source>
        <dbReference type="ARBA" id="ARBA00022833"/>
    </source>
</evidence>
<evidence type="ECO:0000256" key="14">
    <source>
        <dbReference type="PROSITE-ProRule" id="PRU01011"/>
    </source>
</evidence>
<evidence type="ECO:0000256" key="16">
    <source>
        <dbReference type="SAM" id="Phobius"/>
    </source>
</evidence>
<feature type="repeat" description="WD" evidence="13">
    <location>
        <begin position="653"/>
        <end position="694"/>
    </location>
</feature>
<dbReference type="Pfam" id="PF03644">
    <property type="entry name" value="Glyco_hydro_85"/>
    <property type="match status" value="1"/>
</dbReference>
<dbReference type="GO" id="GO:0031012">
    <property type="term" value="C:extracellular matrix"/>
    <property type="evidence" value="ECO:0007669"/>
    <property type="project" value="InterPro"/>
</dbReference>
<dbReference type="PANTHER" id="PTHR13246:SF1">
    <property type="entry name" value="CYTOSOLIC ENDO-BETA-N-ACETYLGLUCOSAMINIDASE"/>
    <property type="match status" value="1"/>
</dbReference>
<feature type="region of interest" description="Disordered" evidence="15">
    <location>
        <begin position="240"/>
        <end position="375"/>
    </location>
</feature>
<dbReference type="Pfam" id="PF01471">
    <property type="entry name" value="PG_binding_1"/>
    <property type="match status" value="1"/>
</dbReference>
<dbReference type="CDD" id="cd04278">
    <property type="entry name" value="ZnMc_MMP"/>
    <property type="match status" value="1"/>
</dbReference>
<feature type="binding site" evidence="11">
    <location>
        <position position="147"/>
    </location>
    <ligand>
        <name>Zn(2+)</name>
        <dbReference type="ChEBI" id="CHEBI:29105"/>
        <label>1</label>
    </ligand>
</feature>
<feature type="compositionally biased region" description="Basic residues" evidence="15">
    <location>
        <begin position="302"/>
        <end position="311"/>
    </location>
</feature>
<keyword evidence="6" id="KW-0378">Hydrolase</keyword>
<feature type="binding site" evidence="11">
    <location>
        <position position="162"/>
    </location>
    <ligand>
        <name>Ca(2+)</name>
        <dbReference type="ChEBI" id="CHEBI:29108"/>
        <label>3</label>
    </ligand>
</feature>
<dbReference type="Pfam" id="PF00413">
    <property type="entry name" value="Peptidase_M10"/>
    <property type="match status" value="1"/>
</dbReference>
<dbReference type="SUPFAM" id="SSF55486">
    <property type="entry name" value="Metalloproteases ('zincins'), catalytic domain"/>
    <property type="match status" value="1"/>
</dbReference>
<keyword evidence="13" id="KW-0853">WD repeat</keyword>
<dbReference type="InterPro" id="IPR001163">
    <property type="entry name" value="Sm_dom_euk/arc"/>
</dbReference>
<feature type="binding site" description="in inhibited form" evidence="11">
    <location>
        <position position="49"/>
    </location>
    <ligand>
        <name>Zn(2+)</name>
        <dbReference type="ChEBI" id="CHEBI:29105"/>
        <label>2</label>
        <note>catalytic</note>
    </ligand>
</feature>
<dbReference type="InterPro" id="IPR001818">
    <property type="entry name" value="Pept_M10_metallopeptidase"/>
</dbReference>
<feature type="binding site" evidence="11">
    <location>
        <position position="165"/>
    </location>
    <ligand>
        <name>Ca(2+)</name>
        <dbReference type="ChEBI" id="CHEBI:29108"/>
        <label>3</label>
    </ligand>
</feature>
<evidence type="ECO:0000256" key="13">
    <source>
        <dbReference type="PROSITE-ProRule" id="PRU00221"/>
    </source>
</evidence>
<dbReference type="Gene3D" id="3.20.20.80">
    <property type="entry name" value="Glycosidases"/>
    <property type="match status" value="1"/>
</dbReference>
<dbReference type="Gene3D" id="2.30.30.100">
    <property type="match status" value="1"/>
</dbReference>
<feature type="binding site" evidence="11">
    <location>
        <position position="477"/>
    </location>
    <ligand>
        <name>Ca(2+)</name>
        <dbReference type="ChEBI" id="CHEBI:29108"/>
        <label>5</label>
    </ligand>
</feature>
<dbReference type="FunFam" id="2.110.10.10:FF:000018">
    <property type="entry name" value="Matrix metallopeptidase 25b"/>
    <property type="match status" value="1"/>
</dbReference>
<keyword evidence="11" id="KW-0106">Calcium</keyword>
<dbReference type="SMART" id="SM00235">
    <property type="entry name" value="ZnMc"/>
    <property type="match status" value="1"/>
</dbReference>
<dbReference type="PROSITE" id="PS50294">
    <property type="entry name" value="WD_REPEATS_REGION"/>
    <property type="match status" value="2"/>
</dbReference>
<evidence type="ECO:0000259" key="17">
    <source>
        <dbReference type="SMART" id="SM00235"/>
    </source>
</evidence>
<dbReference type="FunFam" id="3.20.20.80:FF:000248">
    <property type="entry name" value="Endo-b-N-acetylGlucosaminidase"/>
    <property type="match status" value="1"/>
</dbReference>
<comment type="similarity">
    <text evidence="1">Belongs to the peptidase M10A family.</text>
</comment>
<keyword evidence="7 11" id="KW-0862">Zinc</keyword>
<feature type="binding site" evidence="11">
    <location>
        <position position="525"/>
    </location>
    <ligand>
        <name>Ca(2+)</name>
        <dbReference type="ChEBI" id="CHEBI:29108"/>
        <label>5</label>
    </ligand>
</feature>
<dbReference type="InterPro" id="IPR000585">
    <property type="entry name" value="Hemopexin-like_dom"/>
</dbReference>
<feature type="active site" evidence="10">
    <location>
        <position position="186"/>
    </location>
</feature>
<organism evidence="19 20">
    <name type="scientific">Tenebrio molitor</name>
    <name type="common">Yellow mealworm beetle</name>
    <dbReference type="NCBI Taxonomy" id="7067"/>
    <lineage>
        <taxon>Eukaryota</taxon>
        <taxon>Metazoa</taxon>
        <taxon>Ecdysozoa</taxon>
        <taxon>Arthropoda</taxon>
        <taxon>Hexapoda</taxon>
        <taxon>Insecta</taxon>
        <taxon>Pterygota</taxon>
        <taxon>Neoptera</taxon>
        <taxon>Endopterygota</taxon>
        <taxon>Coleoptera</taxon>
        <taxon>Polyphaga</taxon>
        <taxon>Cucujiformia</taxon>
        <taxon>Tenebrionidae</taxon>
        <taxon>Tenebrio</taxon>
    </lineage>
</organism>
<dbReference type="GO" id="GO:0000956">
    <property type="term" value="P:nuclear-transcribed mRNA catabolic process"/>
    <property type="evidence" value="ECO:0007669"/>
    <property type="project" value="InterPro"/>
</dbReference>
<dbReference type="SUPFAM" id="SSF50978">
    <property type="entry name" value="WD40 repeat-like"/>
    <property type="match status" value="1"/>
</dbReference>
<feature type="repeat" description="Hemopexin" evidence="14">
    <location>
        <begin position="424"/>
        <end position="469"/>
    </location>
</feature>
<feature type="binding site" evidence="11">
    <location>
        <position position="523"/>
    </location>
    <ligand>
        <name>Ca(2+)</name>
        <dbReference type="ChEBI" id="CHEBI:29108"/>
        <label>4</label>
    </ligand>
</feature>
<dbReference type="InterPro" id="IPR017132">
    <property type="entry name" value="Lsm7"/>
</dbReference>
<evidence type="ECO:0000256" key="6">
    <source>
        <dbReference type="ARBA" id="ARBA00022801"/>
    </source>
</evidence>
<dbReference type="InterPro" id="IPR021190">
    <property type="entry name" value="Pept_M10A"/>
</dbReference>
<dbReference type="InterPro" id="IPR006026">
    <property type="entry name" value="Peptidase_Metallo"/>
</dbReference>
<dbReference type="SUPFAM" id="SSF47090">
    <property type="entry name" value="PGBD-like"/>
    <property type="match status" value="1"/>
</dbReference>
<feature type="binding site" evidence="11">
    <location>
        <position position="139"/>
    </location>
    <ligand>
        <name>Ca(2+)</name>
        <dbReference type="ChEBI" id="CHEBI:29108"/>
        <label>3</label>
    </ligand>
</feature>
<dbReference type="InterPro" id="IPR036365">
    <property type="entry name" value="PGBD-like_sf"/>
</dbReference>
<dbReference type="GO" id="GO:0033925">
    <property type="term" value="F:mannosyl-glycoprotein endo-beta-N-acetylglucosaminidase activity"/>
    <property type="evidence" value="ECO:0007669"/>
    <property type="project" value="UniProtKB-EC"/>
</dbReference>
<keyword evidence="8" id="KW-0482">Metalloprotease</keyword>
<dbReference type="Pfam" id="PF09783">
    <property type="entry name" value="Vac_ImportDeg"/>
    <property type="match status" value="1"/>
</dbReference>
<dbReference type="InterPro" id="IPR021158">
    <property type="entry name" value="Pept_M10A_Zn_BS"/>
</dbReference>
<feature type="binding site" evidence="11">
    <location>
        <position position="165"/>
    </location>
    <ligand>
        <name>Ca(2+)</name>
        <dbReference type="ChEBI" id="CHEBI:29108"/>
        <label>1</label>
    </ligand>
</feature>
<evidence type="ECO:0000259" key="18">
    <source>
        <dbReference type="SMART" id="SM00651"/>
    </source>
</evidence>
<evidence type="ECO:0000256" key="8">
    <source>
        <dbReference type="ARBA" id="ARBA00023049"/>
    </source>
</evidence>
<feature type="binding site" evidence="11">
    <location>
        <position position="203"/>
    </location>
    <ligand>
        <name>Zn(2+)</name>
        <dbReference type="ChEBI" id="CHEBI:29105"/>
        <label>2</label>
        <note>catalytic</note>
    </ligand>
</feature>
<dbReference type="CDD" id="cd00094">
    <property type="entry name" value="HX"/>
    <property type="match status" value="1"/>
</dbReference>
<dbReference type="SUPFAM" id="SSF50923">
    <property type="entry name" value="Hemopexin-like domain"/>
    <property type="match status" value="1"/>
</dbReference>
<reference evidence="19" key="2">
    <citation type="submission" date="2021-08" db="EMBL/GenBank/DDBJ databases">
        <authorList>
            <person name="Eriksson T."/>
        </authorList>
    </citation>
    <scope>NUCLEOTIDE SEQUENCE</scope>
    <source>
        <strain evidence="19">Stoneville</strain>
        <tissue evidence="19">Whole head</tissue>
    </source>
</reference>
<dbReference type="GO" id="GO:0006508">
    <property type="term" value="P:proteolysis"/>
    <property type="evidence" value="ECO:0007669"/>
    <property type="project" value="UniProtKB-KW"/>
</dbReference>
<feature type="binding site" evidence="11">
    <location>
        <position position="185"/>
    </location>
    <ligand>
        <name>Zn(2+)</name>
        <dbReference type="ChEBI" id="CHEBI:29105"/>
        <label>2</label>
        <note>catalytic</note>
    </ligand>
</feature>
<evidence type="ECO:0000256" key="15">
    <source>
        <dbReference type="SAM" id="MobiDB-lite"/>
    </source>
</evidence>
<dbReference type="Proteomes" id="UP000719412">
    <property type="component" value="Unassembled WGS sequence"/>
</dbReference>
<feature type="repeat" description="Hemopexin" evidence="14">
    <location>
        <begin position="519"/>
        <end position="566"/>
    </location>
</feature>
<feature type="binding site" evidence="11">
    <location>
        <position position="132"/>
    </location>
    <ligand>
        <name>Zn(2+)</name>
        <dbReference type="ChEBI" id="CHEBI:29105"/>
        <label>1</label>
    </ligand>
</feature>
<feature type="binding site" evidence="11">
    <location>
        <position position="160"/>
    </location>
    <ligand>
        <name>Zn(2+)</name>
        <dbReference type="ChEBI" id="CHEBI:29105"/>
        <label>1</label>
    </ligand>
</feature>
<feature type="binding site" evidence="11">
    <location>
        <position position="122"/>
    </location>
    <ligand>
        <name>Ca(2+)</name>
        <dbReference type="ChEBI" id="CHEBI:29108"/>
        <label>2</label>
    </ligand>
</feature>
<evidence type="ECO:0008006" key="21">
    <source>
        <dbReference type="Google" id="ProtNLM"/>
    </source>
</evidence>
<sequence>MEKTADGAFALRTEESVRNAIKEMQEFAGIPVTGRLDQRTLKLLRTPRCGLPDKNIQTSGRRKRFTLHGQKWPYTNLTWSLRSKNLRDLDSYAVRFVISKALEVWSRHSKLTFTEVDSDRADILIYFVSGDHGDNFPFDGKGVILAHAFFPNGGRSIDVHFDADEAWTTIPNSNEGTNLFNVAAHEFGHSLGLSHSSIEGALMYPWYKDMENGFEYELPDDDKLAIQTLYGARTRLWDRIKPYNPPRTSTTTTTTTTTTTRRPYPTRPTQRPYDPRYPNGRHPPYNPYYPQGKPYYPNKPMHPNKKNHYPKPHNPDRRYPNKYPSKYPERVTPPPTTSAPVPRYPFYNPDKYPDRRHHNNNDKESPARSPPDTCDTSFDSVAVIRREVFFFKDAYFWRIDETGGLMPGYPAEITRLWRDLPHNLTHVDAVYERPDNKIVFFVDDKFYVFTGNRLERGYPKPLTDLGLPPTLRKIDGAMVWGHNGKTYFYSGSMYWRFDEDVQKVELDYPRDMSMWKGVGTDIDAVFQWKDGRTYFFKGKGFWKFNDVHMRVEHEPQKPSAQFWMGCTNNLEGNDVGQKLPYKHFTASAASTQISLTVLVVAHIFYCFNCGHTRPVVHLDFSSVTKYGYFLISACKDGKPMLRQGDTGDWIGTFEGHKGAVWGVALNKDATKAASGAADFTGKVWDANSGEELHSFQHKHIVKSVNFSKDSTLLATGSNEKLVRIFDLNKPEAKPEEFSGHTSGIRHVLFFRNDTHLVSCADDKTLRVWERASGQEVQKIDFPSIPNSLEVSRDGNILTVTHSNHVTFLDSESLNKIREFPVPTTVNSASLHPDNTIFVAGGDDLKVYKFDYTTGNEIESDKVGESGSGGSVDPILESTPDDKDTPPMKKMKPNYLNECFPITSLDNITEVIDNPPEWVQRIKPLQERSTTVVQNTISDCHCDLKKFTPKTRLDKRFVPKTLVCHDYKGGYLEDKYLSSTNLGNLYSFYNWAHIDIFVYFSHHLITIPPLCWINAAHRNGVKILGTLITEFEPGSKICQKIFKDEDTMRIFATSLTQILKIFRFDGWLLNIENSLPDTEMLKKFVNYLSLSAHSDNPDNLIIWYDSIIETGELKWQNELNPLNKFFFDNCDGIFLNYVWAEENMRNTIEFAKHRTLDVYVGIDVFGRNTFGGGKFNCFKAAQVIRRHHLSMAIFAPGWTHETLPHSKDRQKFFEDFVNRDCAFWNSLWPYLYTHPITHFFKTSFFMGVNQDVYNMFSQQEQLSKIKHPKNLEWVPNYDQIPTLNHKCNCLQCAFTDKGVRCLVTKEFLNNSICYVHRLFTCDIFLTGTITVYVLTKLVRGQHTLLSLNLLTSDKNGTIKKIKCNSKPKEHLINNSTLLEVNPSTNPSLINHIVRNNDDLFQHENLTIGAYQFVVTPCTLLEIGCTIDEGKAIHLCGLGVEEHVLLLVKGALRSAGQHRLTRITYNRNKKHNDATYCAFIVAEKPSPFSKLNPFDVFPYSLVFEHIYPTGDQKEKKRKESILDLSKYLEKTIRVKFAGGREASGILKGYDPLLNLVLDNTIEYLRDPDDPYKLTEDTRALGLSVTHPNSPVATSHVLIRPSGGRSCDLGRAPVTWGSLYLVRRHFLSKKVTLVTVDESTAFKMPVRVEITPPPPANSKQPGVTKSLLYNGSKFQGFQKSKGNSYEVEVVLQHVDEENSYLCGYLQINGLTEEYPTLTTFFDGEIISQKYPFLTRKWDADEDVDKKHWSKFSSFSQYAKTFNSDNFDYKALSDTDYVFMRWKEHFLVPDHTIKDISGASFAGFYYICFQKSKATIEGYYYHRSSEWFQSLNLTHVPENSIQIYEFSITKMNEKSNKNNTHNGYQDMVHEFLGTQLVLVSLPGEVGVLMNLNLRPLLFLWLCVYLSCVEVVVRAYDFR</sequence>
<dbReference type="GO" id="GO:0008270">
    <property type="term" value="F:zinc ion binding"/>
    <property type="evidence" value="ECO:0007669"/>
    <property type="project" value="InterPro"/>
</dbReference>
<dbReference type="Pfam" id="PF00400">
    <property type="entry name" value="WD40"/>
    <property type="match status" value="3"/>
</dbReference>
<dbReference type="InterPro" id="IPR018487">
    <property type="entry name" value="Hemopexin-like_repeat"/>
</dbReference>
<feature type="modified residue" description="Phosphotyrosine; by PKDCC" evidence="12">
    <location>
        <position position="458"/>
    </location>
</feature>
<evidence type="ECO:0000256" key="11">
    <source>
        <dbReference type="PIRSR" id="PIRSR621190-2"/>
    </source>
</evidence>
<gene>
    <name evidence="19" type="ORF">GEV33_011274</name>
</gene>
<keyword evidence="16" id="KW-0472">Membrane</keyword>
<dbReference type="PROSITE" id="PS51642">
    <property type="entry name" value="HEMOPEXIN_2"/>
    <property type="match status" value="4"/>
</dbReference>
<dbReference type="PROSITE" id="PS50082">
    <property type="entry name" value="WD_REPEATS_2"/>
    <property type="match status" value="3"/>
</dbReference>
<dbReference type="SMART" id="SM00651">
    <property type="entry name" value="Sm"/>
    <property type="match status" value="1"/>
</dbReference>
<proteinExistence type="inferred from homology"/>
<dbReference type="Gene3D" id="2.110.10.10">
    <property type="entry name" value="Hemopexin-like domain"/>
    <property type="match status" value="1"/>
</dbReference>
<evidence type="ECO:0000256" key="12">
    <source>
        <dbReference type="PIRSR" id="PIRSR621190-4"/>
    </source>
</evidence>
<dbReference type="InterPro" id="IPR005201">
    <property type="entry name" value="TIM_ENGase"/>
</dbReference>
<dbReference type="InterPro" id="IPR002477">
    <property type="entry name" value="Peptidoglycan-bd-like"/>
</dbReference>
<keyword evidence="16" id="KW-1133">Transmembrane helix</keyword>
<comment type="caution">
    <text evidence="19">The sequence shown here is derived from an EMBL/GenBank/DDBJ whole genome shotgun (WGS) entry which is preliminary data.</text>
</comment>
<dbReference type="PRINTS" id="PR00138">
    <property type="entry name" value="MATRIXIN"/>
</dbReference>
<dbReference type="InterPro" id="IPR001680">
    <property type="entry name" value="WD40_rpt"/>
</dbReference>
<evidence type="ECO:0000256" key="1">
    <source>
        <dbReference type="ARBA" id="ARBA00010370"/>
    </source>
</evidence>
<name>A0A8J6HBY1_TENMO</name>
<feature type="repeat" description="Hemopexin" evidence="14">
    <location>
        <begin position="371"/>
        <end position="420"/>
    </location>
</feature>
<feature type="binding site" evidence="11">
    <location>
        <position position="189"/>
    </location>
    <ligand>
        <name>Zn(2+)</name>
        <dbReference type="ChEBI" id="CHEBI:29105"/>
        <label>2</label>
        <note>catalytic</note>
    </ligand>
</feature>
<feature type="binding site" evidence="11">
    <location>
        <position position="195"/>
    </location>
    <ligand>
        <name>Zn(2+)</name>
        <dbReference type="ChEBI" id="CHEBI:29105"/>
        <label>2</label>
        <note>catalytic</note>
    </ligand>
</feature>
<dbReference type="SMART" id="SM00120">
    <property type="entry name" value="HX"/>
    <property type="match status" value="4"/>
</dbReference>
<dbReference type="Gene3D" id="3.40.390.10">
    <property type="entry name" value="Collagenase (Catalytic Domain)"/>
    <property type="match status" value="1"/>
</dbReference>
<feature type="binding site" evidence="11">
    <location>
        <position position="140"/>
    </location>
    <ligand>
        <name>Ca(2+)</name>
        <dbReference type="ChEBI" id="CHEBI:29108"/>
        <label>3</label>
    </ligand>
</feature>
<keyword evidence="20" id="KW-1185">Reference proteome</keyword>
<dbReference type="CDD" id="cd01729">
    <property type="entry name" value="LSm7"/>
    <property type="match status" value="1"/>
</dbReference>
<evidence type="ECO:0000256" key="10">
    <source>
        <dbReference type="PIRSR" id="PIRSR621190-1"/>
    </source>
</evidence>
<keyword evidence="16" id="KW-0812">Transmembrane</keyword>
<feature type="region of interest" description="Disordered" evidence="15">
    <location>
        <begin position="857"/>
        <end position="887"/>
    </location>
</feature>
<dbReference type="InterPro" id="IPR033739">
    <property type="entry name" value="M10A_MMP"/>
</dbReference>
<reference evidence="19" key="1">
    <citation type="journal article" date="2020" name="J Insects Food Feed">
        <title>The yellow mealworm (Tenebrio molitor) genome: a resource for the emerging insects as food and feed industry.</title>
        <authorList>
            <person name="Eriksson T."/>
            <person name="Andere A."/>
            <person name="Kelstrup H."/>
            <person name="Emery V."/>
            <person name="Picard C."/>
        </authorList>
    </citation>
    <scope>NUCLEOTIDE SEQUENCE</scope>
    <source>
        <strain evidence="19">Stoneville</strain>
        <tissue evidence="19">Whole head</tissue>
    </source>
</reference>
<keyword evidence="5" id="KW-0677">Repeat</keyword>
<feature type="repeat" description="Hemopexin" evidence="14">
    <location>
        <begin position="471"/>
        <end position="518"/>
    </location>
</feature>
<dbReference type="InterPro" id="IPR036322">
    <property type="entry name" value="WD40_repeat_dom_sf"/>
</dbReference>
<evidence type="ECO:0000256" key="9">
    <source>
        <dbReference type="ARBA" id="ARBA00023145"/>
    </source>
</evidence>
<protein>
    <recommendedName>
        <fullName evidence="21">Mannosyl-glycoprotein endo-beta-N-acetylglucosaminidase</fullName>
    </recommendedName>
</protein>
<dbReference type="PROSITE" id="PS00546">
    <property type="entry name" value="CYSTEINE_SWITCH"/>
    <property type="match status" value="1"/>
</dbReference>
<dbReference type="InterPro" id="IPR018618">
    <property type="entry name" value="GID4/10-like"/>
</dbReference>
<evidence type="ECO:0000256" key="2">
    <source>
        <dbReference type="ARBA" id="ARBA00022670"/>
    </source>
</evidence>
<dbReference type="Pfam" id="PF01423">
    <property type="entry name" value="LSM"/>
    <property type="match status" value="1"/>
</dbReference>
<keyword evidence="2" id="KW-0645">Protease</keyword>
<dbReference type="EMBL" id="JABDTM020026742">
    <property type="protein sequence ID" value="KAH0811516.1"/>
    <property type="molecule type" value="Genomic_DNA"/>
</dbReference>
<dbReference type="Gene3D" id="2.130.10.10">
    <property type="entry name" value="YVTN repeat-like/Quinoprotein amine dehydrogenase"/>
    <property type="match status" value="1"/>
</dbReference>
<evidence type="ECO:0000256" key="5">
    <source>
        <dbReference type="ARBA" id="ARBA00022737"/>
    </source>
</evidence>
<accession>A0A8J6HBY1</accession>
<dbReference type="InterPro" id="IPR015943">
    <property type="entry name" value="WD40/YVTN_repeat-like_dom_sf"/>
</dbReference>
<dbReference type="InterPro" id="IPR032979">
    <property type="entry name" value="ENGase"/>
</dbReference>
<feature type="binding site" evidence="11">
    <location>
        <position position="88"/>
    </location>
    <ligand>
        <name>Ca(2+)</name>
        <dbReference type="ChEBI" id="CHEBI:29108"/>
        <label>1</label>
    </ligand>
</feature>
<evidence type="ECO:0000313" key="19">
    <source>
        <dbReference type="EMBL" id="KAH0811516.1"/>
    </source>
</evidence>
<feature type="domain" description="Sm" evidence="18">
    <location>
        <begin position="1520"/>
        <end position="1606"/>
    </location>
</feature>
<dbReference type="InterPro" id="IPR036375">
    <property type="entry name" value="Hemopexin-like_dom_sf"/>
</dbReference>
<comment type="cofactor">
    <cofactor evidence="11">
        <name>Zn(2+)</name>
        <dbReference type="ChEBI" id="CHEBI:29105"/>
    </cofactor>
    <text evidence="11">Binds 2 Zn(2+) ions per subunit.</text>
</comment>
<keyword evidence="3 11" id="KW-0479">Metal-binding</keyword>
<evidence type="ECO:0000256" key="4">
    <source>
        <dbReference type="ARBA" id="ARBA00022729"/>
    </source>
</evidence>
<dbReference type="Pfam" id="PF00045">
    <property type="entry name" value="Hemopexin"/>
    <property type="match status" value="4"/>
</dbReference>
<dbReference type="InterPro" id="IPR024079">
    <property type="entry name" value="MetalloPept_cat_dom_sf"/>
</dbReference>
<feature type="transmembrane region" description="Helical" evidence="16">
    <location>
        <begin position="1893"/>
        <end position="1911"/>
    </location>
</feature>
<evidence type="ECO:0000313" key="20">
    <source>
        <dbReference type="Proteomes" id="UP000719412"/>
    </source>
</evidence>
<feature type="compositionally biased region" description="Low complexity" evidence="15">
    <location>
        <begin position="246"/>
        <end position="278"/>
    </location>
</feature>
<comment type="cofactor">
    <cofactor evidence="11">
        <name>Ca(2+)</name>
        <dbReference type="ChEBI" id="CHEBI:29108"/>
    </cofactor>
    <text evidence="11">Can bind about 5 Ca(2+) ions per subunit.</text>
</comment>
<feature type="domain" description="Peptidase metallopeptidase" evidence="17">
    <location>
        <begin position="68"/>
        <end position="232"/>
    </location>
</feature>
<feature type="binding site" evidence="11">
    <location>
        <position position="379"/>
    </location>
    <ligand>
        <name>Ca(2+)</name>
        <dbReference type="ChEBI" id="CHEBI:29108"/>
        <label>4</label>
    </ligand>
</feature>
<dbReference type="CDD" id="cd06547">
    <property type="entry name" value="GH85_ENGase"/>
    <property type="match status" value="1"/>
</dbReference>
<feature type="binding site" evidence="11">
    <location>
        <position position="158"/>
    </location>
    <ligand>
        <name>Ca(2+)</name>
        <dbReference type="ChEBI" id="CHEBI:29108"/>
        <label>2</label>
    </ligand>
</feature>
<feature type="repeat" description="WD" evidence="13">
    <location>
        <begin position="737"/>
        <end position="778"/>
    </location>
</feature>